<feature type="compositionally biased region" description="Polar residues" evidence="2">
    <location>
        <begin position="1191"/>
        <end position="1213"/>
    </location>
</feature>
<dbReference type="GeneID" id="39877258"/>
<keyword evidence="5" id="KW-1185">Reference proteome</keyword>
<dbReference type="EMBL" id="BDSA01000059">
    <property type="protein sequence ID" value="GBE63488.1"/>
    <property type="molecule type" value="Genomic_DNA"/>
</dbReference>
<dbReference type="OrthoDB" id="295656at2759"/>
<organism evidence="4 5">
    <name type="scientific">Babesia ovata</name>
    <dbReference type="NCBI Taxonomy" id="189622"/>
    <lineage>
        <taxon>Eukaryota</taxon>
        <taxon>Sar</taxon>
        <taxon>Alveolata</taxon>
        <taxon>Apicomplexa</taxon>
        <taxon>Aconoidasida</taxon>
        <taxon>Piroplasmida</taxon>
        <taxon>Babesiidae</taxon>
        <taxon>Babesia</taxon>
    </lineage>
</organism>
<feature type="region of interest" description="Disordered" evidence="2">
    <location>
        <begin position="1188"/>
        <end position="1213"/>
    </location>
</feature>
<comment type="caution">
    <text evidence="4">The sequence shown here is derived from an EMBL/GenBank/DDBJ whole genome shotgun (WGS) entry which is preliminary data.</text>
</comment>
<feature type="coiled-coil region" evidence="1">
    <location>
        <begin position="621"/>
        <end position="652"/>
    </location>
</feature>
<evidence type="ECO:0000256" key="1">
    <source>
        <dbReference type="SAM" id="Coils"/>
    </source>
</evidence>
<keyword evidence="3" id="KW-0812">Transmembrane</keyword>
<gene>
    <name evidence="4" type="ORF">BOVATA_049810</name>
</gene>
<name>A0A2H6KKI9_9APIC</name>
<feature type="region of interest" description="Disordered" evidence="2">
    <location>
        <begin position="336"/>
        <end position="356"/>
    </location>
</feature>
<sequence>MSTSMEHKPLKEQLENWQGLAGDYLANALTSVEALKGVDKNLRDKLSPNVGFIKQVIENFEATVHDESVICSLNELDSKFIKVPESVNKHIQTRIHGVQGTLNAKFSNIENKIKNLREEKVAKFDNINKSISDALEMSDKMLKNFDKNYKKQIEDQFTTLKGFIKSIDPYDEAQASKGKSKFKEEVEKINENVQKIGKDLASRLEDFSQWNAAAGSVVSAALQNVTQIIDQLDKKKTNIITEEIQRLRDTTQQHYVKLKQEELKGYAQQAMYHLENFGSEVTRIVDAKFREVQEQYKSWVQTPAPGAARGQLPRQLPPELQTSTNPLIKISSAVRDAAQQVQRNNGGSPHPQHPQYLRLSSQLSPSESLTSSLNELPPLESQVQQIERQLPQTFSGQPSQLSTTHVSQHLSSLSELAAGIRNVVNDAVAVLNDKIKTESQTATANLNVASPSVSTEIKSLDEASQFAQQFIRNLHSQSQSQFAQQFIRNLHSQSQSQFARSPEFSSIQETNSQLSTLSLEVKLVGTEFTTGKKFIEQFDTGITTPFTTLIGQIHSAGNTVKTKSEDLRDKALGETDQEWGDDPKCGKCLMRIKAEIQKVKNLEVQKVTTAIDTILASIDNLEALPGAVEDAQQEAERLMNQLQQDIGTLQNYIDTIHQNVSAAEQAFDTAIKALEEALGGARGTASVEFQQLRIALQKRVRDAFNDLQYDVREFYSNQKKAELKALQESVSKYTSEIQKIITDDTNAGLKGLMRKLSDTFKTESLQGLTSATLDLLAKRVKSFYDTFFGKFKSQSDVSPHSTTIQPVTSALLQVLSTMYSKGHFHREVSDKIDALKKALHNFTPKEFADASPLLNVIRRGVTDLHEQLRKQYVSRYSGKEWNSLEDSERPKCAQILVTILKTLTHDLRELHKRCHKTDGKWKENKISLITKSGVYNPLGAFFQDCGYRVSRLEESYEGELRCHTGMRGGNISRDLFEKIILTANTNEHLRKCPSFKDTKNQYDFFDLLKCLTSHVAEYYSACHLGLPKSKKHPCSVRDICVWLSGLPHTAVYETIKGHCDKMLNEQDKVTGAFPNKDDAVMQRSLEHLYGNIKTICKLAPKLLVSIQGNGLGLNHAAYPYACCFENNHGQFYYPGDPSSLLGMLKYMCMRLLRAVSFLYQQCRYTASDGNGWRECQYGQHVGTYQWDCNEPNDNSNNQPKSQPKCQPNGHPNDQPNCLPKSPLQAHLMDGLPGFMPHKFTAVGCQPTCSTCPKGSLVGQCITPMGFADLATAGSITGRGDDLVDLLATFCKNGGSVLCELVHSLQCISPSPPKGLAEMLSYYCNIFQKAYGSVYGPNNTVEGAIVQAINESFPFKNDMWLHQSYQNSKLTDAFNTLYCSDNEHNGAIADDNHHGLHTLSPNPSHDKTKQCAPDSTCAPYLKALCHDACHTYPQKHKALYLSWLCRLAWTFWDLLDQLLKAFNDISCQAYGCSCKCGFGKHGVTEEETSQPPKVPTPAKISCSCTSIVECKGPMSVFYQYGFTFGMPKELMGSGSKKTCDNFVKQLNRVLTNGYFKELFDEIDDFIWAIRTPFSYLLLALWSLSLLYLLHITVVRLDVLRIRSHLRSPSSHRIAAQSLLAAARVRALANVKYFSP</sequence>
<keyword evidence="3" id="KW-0472">Membrane</keyword>
<evidence type="ECO:0000256" key="3">
    <source>
        <dbReference type="SAM" id="Phobius"/>
    </source>
</evidence>
<feature type="region of interest" description="Disordered" evidence="2">
    <location>
        <begin position="300"/>
        <end position="321"/>
    </location>
</feature>
<feature type="transmembrane region" description="Helical" evidence="3">
    <location>
        <begin position="1572"/>
        <end position="1595"/>
    </location>
</feature>
<protein>
    <submittedName>
        <fullName evidence="4">Uncharacterized protein</fullName>
    </submittedName>
</protein>
<dbReference type="VEuPathDB" id="PiroplasmaDB:BOVATA_049810"/>
<evidence type="ECO:0000313" key="5">
    <source>
        <dbReference type="Proteomes" id="UP000236319"/>
    </source>
</evidence>
<dbReference type="Proteomes" id="UP000236319">
    <property type="component" value="Unassembled WGS sequence"/>
</dbReference>
<evidence type="ECO:0000256" key="2">
    <source>
        <dbReference type="SAM" id="MobiDB-lite"/>
    </source>
</evidence>
<keyword evidence="3" id="KW-1133">Transmembrane helix</keyword>
<dbReference type="RefSeq" id="XP_028869731.1">
    <property type="nucleotide sequence ID" value="XM_029013898.1"/>
</dbReference>
<accession>A0A2H6KKI9</accession>
<evidence type="ECO:0000313" key="4">
    <source>
        <dbReference type="EMBL" id="GBE63488.1"/>
    </source>
</evidence>
<reference evidence="4 5" key="1">
    <citation type="journal article" date="2017" name="BMC Genomics">
        <title>Whole-genome assembly of Babesia ovata and comparative genomics between closely related pathogens.</title>
        <authorList>
            <person name="Yamagishi J."/>
            <person name="Asada M."/>
            <person name="Hakimi H."/>
            <person name="Tanaka T.Q."/>
            <person name="Sugimoto C."/>
            <person name="Kawazu S."/>
        </authorList>
    </citation>
    <scope>NUCLEOTIDE SEQUENCE [LARGE SCALE GENOMIC DNA]</scope>
    <source>
        <strain evidence="4 5">Miyake</strain>
    </source>
</reference>
<feature type="coiled-coil region" evidence="1">
    <location>
        <begin position="716"/>
        <end position="743"/>
    </location>
</feature>
<proteinExistence type="predicted"/>
<keyword evidence="1" id="KW-0175">Coiled coil</keyword>